<dbReference type="Proteomes" id="UP000297014">
    <property type="component" value="Unassembled WGS sequence"/>
</dbReference>
<feature type="coiled-coil region" evidence="1">
    <location>
        <begin position="58"/>
        <end position="110"/>
    </location>
</feature>
<keyword evidence="2" id="KW-1133">Transmembrane helix</keyword>
<evidence type="ECO:0000313" key="6">
    <source>
        <dbReference type="Proteomes" id="UP000002754"/>
    </source>
</evidence>
<accession>A0A094WKK3</accession>
<keyword evidence="6" id="KW-1185">Reference proteome</keyword>
<dbReference type="InterPro" id="IPR006668">
    <property type="entry name" value="Mg_transptr_MgtE_intracell_dom"/>
</dbReference>
<dbReference type="EMBL" id="ALPT02000013">
    <property type="protein sequence ID" value="KGA98249.1"/>
    <property type="molecule type" value="Genomic_DNA"/>
</dbReference>
<dbReference type="STRING" id="1218173.BALCAV_0205655"/>
<evidence type="ECO:0000313" key="4">
    <source>
        <dbReference type="EMBL" id="KGA98249.1"/>
    </source>
</evidence>
<dbReference type="AlphaFoldDB" id="A0A094WKK3"/>
<reference evidence="5 7" key="2">
    <citation type="submission" date="2014-01" db="EMBL/GenBank/DDBJ databases">
        <title>Draft genome sequencing of Bacillus alcalophilus CGMCC 1.3604.</title>
        <authorList>
            <person name="Yang J."/>
            <person name="Diao L."/>
            <person name="Yang S."/>
        </authorList>
    </citation>
    <scope>NUCLEOTIDE SEQUENCE [LARGE SCALE GENOMIC DNA]</scope>
    <source>
        <strain evidence="5 7">CGMCC 1.3604</strain>
    </source>
</reference>
<dbReference type="SUPFAM" id="SSF158791">
    <property type="entry name" value="MgtE N-terminal domain-like"/>
    <property type="match status" value="1"/>
</dbReference>
<keyword evidence="1" id="KW-0175">Coiled coil</keyword>
<proteinExistence type="predicted"/>
<reference evidence="4 6" key="1">
    <citation type="journal article" date="2014" name="Genome Announc.">
        <title>Draft Genome Sequence of Bacillus alcalophilus AV1934, a Classic Alkaliphile Isolated from Human Feces in 1934.</title>
        <authorList>
            <person name="Attie O."/>
            <person name="Jayaprakash A."/>
            <person name="Shah H."/>
            <person name="Paulsen I.T."/>
            <person name="Morino M."/>
            <person name="Takahashi Y."/>
            <person name="Narumi I."/>
            <person name="Sachidanandam R."/>
            <person name="Satoh K."/>
            <person name="Ito M."/>
            <person name="Krulwich T.A."/>
        </authorList>
    </citation>
    <scope>NUCLEOTIDE SEQUENCE [LARGE SCALE GENOMIC DNA]</scope>
    <source>
        <strain evidence="4 6">AV1934</strain>
    </source>
</reference>
<dbReference type="eggNOG" id="COG3334">
    <property type="taxonomic scope" value="Bacteria"/>
</dbReference>
<feature type="transmembrane region" description="Helical" evidence="2">
    <location>
        <begin position="12"/>
        <end position="35"/>
    </location>
</feature>
<evidence type="ECO:0000259" key="3">
    <source>
        <dbReference type="Pfam" id="PF03448"/>
    </source>
</evidence>
<dbReference type="Proteomes" id="UP000002754">
    <property type="component" value="Unassembled WGS sequence"/>
</dbReference>
<protein>
    <recommendedName>
        <fullName evidence="3">Magnesium transporter MgtE intracellular domain-containing protein</fullName>
    </recommendedName>
</protein>
<sequence>MKETKKQRKGTWFLMVFIIPAAVLLTVAIVLMTVVEHPTIDRMKDMARSLPVISQLTANEAEAEMNAQIEQLQLQLNEQQQQLAVLNQSIEEKDILITELEQENGQLQEEIEMTEPLQTAEQATSVNSVNEIGHIYENMSAKNAARIIAELSIDDTMAHLMQISPEQRGNIIARLESERAAEIMKRLADN</sequence>
<organism evidence="4 6">
    <name type="scientific">Alkalihalobacillus alcalophilus ATCC 27647 = CGMCC 1.3604</name>
    <dbReference type="NCBI Taxonomy" id="1218173"/>
    <lineage>
        <taxon>Bacteria</taxon>
        <taxon>Bacillati</taxon>
        <taxon>Bacillota</taxon>
        <taxon>Bacilli</taxon>
        <taxon>Bacillales</taxon>
        <taxon>Bacillaceae</taxon>
        <taxon>Alkalihalobacillus</taxon>
    </lineage>
</organism>
<comment type="caution">
    <text evidence="4">The sequence shown here is derived from an EMBL/GenBank/DDBJ whole genome shotgun (WGS) entry which is preliminary data.</text>
</comment>
<keyword evidence="2" id="KW-0472">Membrane</keyword>
<evidence type="ECO:0000256" key="2">
    <source>
        <dbReference type="SAM" id="Phobius"/>
    </source>
</evidence>
<dbReference type="EMBL" id="JALP01000071">
    <property type="protein sequence ID" value="THG91413.1"/>
    <property type="molecule type" value="Genomic_DNA"/>
</dbReference>
<name>A0A094WKK3_ALKAL</name>
<dbReference type="RefSeq" id="WP_003320675.1">
    <property type="nucleotide sequence ID" value="NZ_ALPT02000013.1"/>
</dbReference>
<evidence type="ECO:0000256" key="1">
    <source>
        <dbReference type="SAM" id="Coils"/>
    </source>
</evidence>
<evidence type="ECO:0000313" key="7">
    <source>
        <dbReference type="Proteomes" id="UP000297014"/>
    </source>
</evidence>
<dbReference type="Pfam" id="PF03448">
    <property type="entry name" value="MgtE_N"/>
    <property type="match status" value="1"/>
</dbReference>
<gene>
    <name evidence="5" type="ORF">AJ85_05325</name>
    <name evidence="4" type="ORF">BALCAV_0205655</name>
</gene>
<feature type="domain" description="Magnesium transporter MgtE intracellular" evidence="3">
    <location>
        <begin position="134"/>
        <end position="185"/>
    </location>
</feature>
<dbReference type="OrthoDB" id="1724615at2"/>
<keyword evidence="2" id="KW-0812">Transmembrane</keyword>
<evidence type="ECO:0000313" key="5">
    <source>
        <dbReference type="EMBL" id="THG91413.1"/>
    </source>
</evidence>